<dbReference type="Proteomes" id="UP000823399">
    <property type="component" value="Unassembled WGS sequence"/>
</dbReference>
<evidence type="ECO:0000313" key="3">
    <source>
        <dbReference type="Proteomes" id="UP000823399"/>
    </source>
</evidence>
<dbReference type="EMBL" id="JABBWM010000030">
    <property type="protein sequence ID" value="KAG2107724.1"/>
    <property type="molecule type" value="Genomic_DNA"/>
</dbReference>
<comment type="caution">
    <text evidence="2">The sequence shown here is derived from an EMBL/GenBank/DDBJ whole genome shotgun (WGS) entry which is preliminary data.</text>
</comment>
<protein>
    <submittedName>
        <fullName evidence="2">Uncharacterized protein</fullName>
    </submittedName>
</protein>
<name>A0A9P7F731_9AGAM</name>
<dbReference type="RefSeq" id="XP_041292455.1">
    <property type="nucleotide sequence ID" value="XM_041437475.1"/>
</dbReference>
<accession>A0A9P7F731</accession>
<dbReference type="AlphaFoldDB" id="A0A9P7F731"/>
<reference evidence="2" key="1">
    <citation type="journal article" date="2020" name="New Phytol.">
        <title>Comparative genomics reveals dynamic genome evolution in host specialist ectomycorrhizal fungi.</title>
        <authorList>
            <person name="Lofgren L.A."/>
            <person name="Nguyen N.H."/>
            <person name="Vilgalys R."/>
            <person name="Ruytinx J."/>
            <person name="Liao H.L."/>
            <person name="Branco S."/>
            <person name="Kuo A."/>
            <person name="LaButti K."/>
            <person name="Lipzen A."/>
            <person name="Andreopoulos W."/>
            <person name="Pangilinan J."/>
            <person name="Riley R."/>
            <person name="Hundley H."/>
            <person name="Na H."/>
            <person name="Barry K."/>
            <person name="Grigoriev I.V."/>
            <person name="Stajich J.E."/>
            <person name="Kennedy P.G."/>
        </authorList>
    </citation>
    <scope>NUCLEOTIDE SEQUENCE</scope>
    <source>
        <strain evidence="2">FC423</strain>
    </source>
</reference>
<keyword evidence="1" id="KW-1133">Transmembrane helix</keyword>
<keyword evidence="1" id="KW-0812">Transmembrane</keyword>
<feature type="transmembrane region" description="Helical" evidence="1">
    <location>
        <begin position="42"/>
        <end position="62"/>
    </location>
</feature>
<evidence type="ECO:0000256" key="1">
    <source>
        <dbReference type="SAM" id="Phobius"/>
    </source>
</evidence>
<gene>
    <name evidence="2" type="ORF">F5147DRAFT_696845</name>
</gene>
<organism evidence="2 3">
    <name type="scientific">Suillus discolor</name>
    <dbReference type="NCBI Taxonomy" id="1912936"/>
    <lineage>
        <taxon>Eukaryota</taxon>
        <taxon>Fungi</taxon>
        <taxon>Dikarya</taxon>
        <taxon>Basidiomycota</taxon>
        <taxon>Agaricomycotina</taxon>
        <taxon>Agaricomycetes</taxon>
        <taxon>Agaricomycetidae</taxon>
        <taxon>Boletales</taxon>
        <taxon>Suillineae</taxon>
        <taxon>Suillaceae</taxon>
        <taxon>Suillus</taxon>
    </lineage>
</organism>
<keyword evidence="3" id="KW-1185">Reference proteome</keyword>
<evidence type="ECO:0000313" key="2">
    <source>
        <dbReference type="EMBL" id="KAG2107724.1"/>
    </source>
</evidence>
<sequence length="79" mass="8827">MKAIVLYARPALVFSRFVATAGTFLSGKIVFGAPLFTKWTVVVLFDASVLLPHLSCSVLFQVRDDKKKEVRFLAPRIVE</sequence>
<proteinExistence type="predicted"/>
<keyword evidence="1" id="KW-0472">Membrane</keyword>
<dbReference type="GeneID" id="64699734"/>